<dbReference type="SUPFAM" id="SSF53335">
    <property type="entry name" value="S-adenosyl-L-methionine-dependent methyltransferases"/>
    <property type="match status" value="1"/>
</dbReference>
<proteinExistence type="inferred from homology"/>
<dbReference type="Pfam" id="PF02353">
    <property type="entry name" value="CMAS"/>
    <property type="match status" value="1"/>
</dbReference>
<dbReference type="Gene3D" id="3.40.50.150">
    <property type="entry name" value="Vaccinia Virus protein VP39"/>
    <property type="match status" value="1"/>
</dbReference>
<dbReference type="Pfam" id="PF25371">
    <property type="entry name" value="DUF7884"/>
    <property type="match status" value="1"/>
</dbReference>
<evidence type="ECO:0000256" key="4">
    <source>
        <dbReference type="ARBA" id="ARBA00022691"/>
    </source>
</evidence>
<keyword evidence="9" id="KW-1185">Reference proteome</keyword>
<dbReference type="PIRSF" id="PIRSF003085">
    <property type="entry name" value="CMAS"/>
    <property type="match status" value="1"/>
</dbReference>
<dbReference type="InterPro" id="IPR057206">
    <property type="entry name" value="DUF7884"/>
</dbReference>
<dbReference type="PANTHER" id="PTHR43667:SF1">
    <property type="entry name" value="CYCLOPROPANE-FATTY-ACYL-PHOSPHOLIPID SYNTHASE"/>
    <property type="match status" value="1"/>
</dbReference>
<protein>
    <submittedName>
        <fullName evidence="8">Cyclopropane-fatty-acyl-phospholipid synthase</fullName>
    </submittedName>
</protein>
<organism evidence="8 9">
    <name type="scientific">Pontibaca methylaminivorans</name>
    <dbReference type="NCBI Taxonomy" id="515897"/>
    <lineage>
        <taxon>Bacteria</taxon>
        <taxon>Pseudomonadati</taxon>
        <taxon>Pseudomonadota</taxon>
        <taxon>Alphaproteobacteria</taxon>
        <taxon>Rhodobacterales</taxon>
        <taxon>Roseobacteraceae</taxon>
        <taxon>Pontibaca</taxon>
    </lineage>
</organism>
<dbReference type="InterPro" id="IPR050723">
    <property type="entry name" value="CFA/CMAS"/>
</dbReference>
<evidence type="ECO:0000256" key="3">
    <source>
        <dbReference type="ARBA" id="ARBA00022679"/>
    </source>
</evidence>
<evidence type="ECO:0000256" key="5">
    <source>
        <dbReference type="ARBA" id="ARBA00023098"/>
    </source>
</evidence>
<evidence type="ECO:0000313" key="8">
    <source>
        <dbReference type="EMBL" id="SIT81243.1"/>
    </source>
</evidence>
<keyword evidence="2" id="KW-0489">Methyltransferase</keyword>
<dbReference type="EMBL" id="FTPS01000001">
    <property type="protein sequence ID" value="SIT81243.1"/>
    <property type="molecule type" value="Genomic_DNA"/>
</dbReference>
<dbReference type="AlphaFoldDB" id="A0A1R3WWP9"/>
<dbReference type="GO" id="GO:0008610">
    <property type="term" value="P:lipid biosynthetic process"/>
    <property type="evidence" value="ECO:0007669"/>
    <property type="project" value="InterPro"/>
</dbReference>
<keyword evidence="4" id="KW-0949">S-adenosyl-L-methionine</keyword>
<evidence type="ECO:0000259" key="7">
    <source>
        <dbReference type="Pfam" id="PF25371"/>
    </source>
</evidence>
<dbReference type="GO" id="GO:0032259">
    <property type="term" value="P:methylation"/>
    <property type="evidence" value="ECO:0007669"/>
    <property type="project" value="UniProtKB-KW"/>
</dbReference>
<dbReference type="InterPro" id="IPR003333">
    <property type="entry name" value="CMAS"/>
</dbReference>
<keyword evidence="3" id="KW-0808">Transferase</keyword>
<keyword evidence="5" id="KW-0443">Lipid metabolism</keyword>
<dbReference type="GO" id="GO:0008168">
    <property type="term" value="F:methyltransferase activity"/>
    <property type="evidence" value="ECO:0007669"/>
    <property type="project" value="UniProtKB-KW"/>
</dbReference>
<dbReference type="PANTHER" id="PTHR43667">
    <property type="entry name" value="CYCLOPROPANE-FATTY-ACYL-PHOSPHOLIPID SYNTHASE"/>
    <property type="match status" value="1"/>
</dbReference>
<comment type="similarity">
    <text evidence="1">Belongs to the CFA/CMAS family.</text>
</comment>
<dbReference type="OrthoDB" id="9782855at2"/>
<sequence length="410" mass="46650">MWQTVFDKMASRLIRSGRLEVTMPDGSRRDYGPGGGYESDIAVRDDATLRALCMNPELALGEGYMDGRIVIEGDDLDTLLRLLMSNLSTDFAPLWVRAVEWGRYVLRGPLMRNTRKSARANVAHHYDISDDLYRLFLDEDMQYSCAYFETPETGLAEAQAAKKAHIARKLQIEPGMRVLDIGCGWGGMALTLARDFGAHVTGVTLSKNQLATAKARAREAGLEDQLDFRLQDYRELSESFDRIVSVGMLEHVGAPHYAEYFNQVGKLLTADGVALIHTIGRNAPPDVPSPWIDKYIFPGGYIPSLSELAVPVENAGLWYLDIEILRLHYAMTLRHWLERFDARIEDVRKMYDERFIRMWRFYLIACIVTFEVGRLGVFQLQIGQERNVVPLTRDYLYRDRTIPAAREAAE</sequence>
<accession>A0A1R3WWP9</accession>
<dbReference type="Proteomes" id="UP000192455">
    <property type="component" value="Unassembled WGS sequence"/>
</dbReference>
<dbReference type="CDD" id="cd02440">
    <property type="entry name" value="AdoMet_MTases"/>
    <property type="match status" value="1"/>
</dbReference>
<evidence type="ECO:0000256" key="2">
    <source>
        <dbReference type="ARBA" id="ARBA00022603"/>
    </source>
</evidence>
<feature type="active site" evidence="6">
    <location>
        <position position="366"/>
    </location>
</feature>
<evidence type="ECO:0000313" key="9">
    <source>
        <dbReference type="Proteomes" id="UP000192455"/>
    </source>
</evidence>
<dbReference type="InterPro" id="IPR029063">
    <property type="entry name" value="SAM-dependent_MTases_sf"/>
</dbReference>
<evidence type="ECO:0000256" key="6">
    <source>
        <dbReference type="PIRSR" id="PIRSR003085-1"/>
    </source>
</evidence>
<feature type="domain" description="DUF7884" evidence="7">
    <location>
        <begin position="16"/>
        <end position="86"/>
    </location>
</feature>
<reference evidence="8 9" key="1">
    <citation type="submission" date="2017-01" db="EMBL/GenBank/DDBJ databases">
        <authorList>
            <person name="Mah S.A."/>
            <person name="Swanson W.J."/>
            <person name="Moy G.W."/>
            <person name="Vacquier V.D."/>
        </authorList>
    </citation>
    <scope>NUCLEOTIDE SEQUENCE [LARGE SCALE GENOMIC DNA]</scope>
    <source>
        <strain evidence="8 9">DSM 21219</strain>
    </source>
</reference>
<gene>
    <name evidence="8" type="ORF">SAMN05421849_1449</name>
</gene>
<dbReference type="RefSeq" id="WP_076649046.1">
    <property type="nucleotide sequence ID" value="NZ_FTPS01000001.1"/>
</dbReference>
<evidence type="ECO:0000256" key="1">
    <source>
        <dbReference type="ARBA" id="ARBA00010815"/>
    </source>
</evidence>
<name>A0A1R3WWP9_9RHOB</name>
<dbReference type="STRING" id="515897.SAMN05421849_1449"/>